<keyword evidence="2" id="KW-1185">Reference proteome</keyword>
<accession>A0A2N5Y4D4</accession>
<proteinExistence type="predicted"/>
<protein>
    <submittedName>
        <fullName evidence="1">Uncharacterized protein</fullName>
    </submittedName>
</protein>
<comment type="caution">
    <text evidence="1">The sequence shown here is derived from an EMBL/GenBank/DDBJ whole genome shotgun (WGS) entry which is preliminary data.</text>
</comment>
<gene>
    <name evidence="1" type="ORF">CWI75_07465</name>
</gene>
<dbReference type="Proteomes" id="UP000234845">
    <property type="component" value="Unassembled WGS sequence"/>
</dbReference>
<dbReference type="EMBL" id="PKLZ01000003">
    <property type="protein sequence ID" value="PLW83238.1"/>
    <property type="molecule type" value="Genomic_DNA"/>
</dbReference>
<evidence type="ECO:0000313" key="2">
    <source>
        <dbReference type="Proteomes" id="UP000234845"/>
    </source>
</evidence>
<reference evidence="2" key="1">
    <citation type="submission" date="2017-11" db="EMBL/GenBank/DDBJ databases">
        <title>The draft genome sequence of Chromatocurvus sp. F02.</title>
        <authorList>
            <person name="Du Z.-J."/>
            <person name="Chang Y.-Q."/>
        </authorList>
    </citation>
    <scope>NUCLEOTIDE SEQUENCE [LARGE SCALE GENOMIC DNA]</scope>
    <source>
        <strain evidence="2">F02</strain>
    </source>
</reference>
<evidence type="ECO:0000313" key="1">
    <source>
        <dbReference type="EMBL" id="PLW83238.1"/>
    </source>
</evidence>
<sequence>MIEDDGQLPSENQEAIREHALETQRELQVKFIESSWRLTQHNFISNAGGAVAVLGYMGASNAGGWAVYPLLLFALGIISSTVEVRALLSTYACLYEATSDVLERILGRSFGLNDTKLDTKGSNVAGNVNKYASYLSQTSFIVGVLVGGYFYVCAV</sequence>
<organism evidence="1 2">
    <name type="scientific">Kineobactrum sediminis</name>
    <dbReference type="NCBI Taxonomy" id="1905677"/>
    <lineage>
        <taxon>Bacteria</taxon>
        <taxon>Pseudomonadati</taxon>
        <taxon>Pseudomonadota</taxon>
        <taxon>Gammaproteobacteria</taxon>
        <taxon>Cellvibrionales</taxon>
        <taxon>Halieaceae</taxon>
        <taxon>Kineobactrum</taxon>
    </lineage>
</organism>
<dbReference type="AlphaFoldDB" id="A0A2N5Y4D4"/>
<dbReference type="RefSeq" id="WP_101520839.1">
    <property type="nucleotide sequence ID" value="NZ_PKLZ01000003.1"/>
</dbReference>
<name>A0A2N5Y4D4_9GAMM</name>